<dbReference type="InterPro" id="IPR036890">
    <property type="entry name" value="HATPase_C_sf"/>
</dbReference>
<sequence>MLLIITLTLMAYASVLHCLSILRKEYRLEQDKALLELSGETMKQRLSIMDESVRQMSVIQHDQRHLNAALLELIKNGQTDKAAALIAQQTAALPQKPACYCDNIAVDAAVSYYAAMAAQRGIRCDLRLDIPEESPYPELALSMVVSNLMENAIHACEKLDPDQKRYLCVSAVYTGQIILEVENPYSGEVSLDENGYPVTNEKGHGSGSQSVRAFVEKTGGEIFYRIENGIFKVRLLV</sequence>
<protein>
    <recommendedName>
        <fullName evidence="1">Sensor histidine kinase NatK-like C-terminal domain-containing protein</fullName>
    </recommendedName>
</protein>
<gene>
    <name evidence="2" type="ORF">SDC9_169545</name>
</gene>
<dbReference type="EMBL" id="VSSQ01070329">
    <property type="protein sequence ID" value="MPN22162.1"/>
    <property type="molecule type" value="Genomic_DNA"/>
</dbReference>
<comment type="caution">
    <text evidence="2">The sequence shown here is derived from an EMBL/GenBank/DDBJ whole genome shotgun (WGS) entry which is preliminary data.</text>
</comment>
<dbReference type="Pfam" id="PF14501">
    <property type="entry name" value="HATPase_c_5"/>
    <property type="match status" value="1"/>
</dbReference>
<dbReference type="Gene3D" id="3.30.565.10">
    <property type="entry name" value="Histidine kinase-like ATPase, C-terminal domain"/>
    <property type="match status" value="1"/>
</dbReference>
<dbReference type="CDD" id="cd16935">
    <property type="entry name" value="HATPase_AgrC-ComD-like"/>
    <property type="match status" value="1"/>
</dbReference>
<evidence type="ECO:0000259" key="1">
    <source>
        <dbReference type="Pfam" id="PF14501"/>
    </source>
</evidence>
<dbReference type="SUPFAM" id="SSF55874">
    <property type="entry name" value="ATPase domain of HSP90 chaperone/DNA topoisomerase II/histidine kinase"/>
    <property type="match status" value="1"/>
</dbReference>
<feature type="domain" description="Sensor histidine kinase NatK-like C-terminal" evidence="1">
    <location>
        <begin position="139"/>
        <end position="236"/>
    </location>
</feature>
<reference evidence="2" key="1">
    <citation type="submission" date="2019-08" db="EMBL/GenBank/DDBJ databases">
        <authorList>
            <person name="Kucharzyk K."/>
            <person name="Murdoch R.W."/>
            <person name="Higgins S."/>
            <person name="Loffler F."/>
        </authorList>
    </citation>
    <scope>NUCLEOTIDE SEQUENCE</scope>
</reference>
<name>A0A645G875_9ZZZZ</name>
<dbReference type="AlphaFoldDB" id="A0A645G875"/>
<accession>A0A645G875</accession>
<dbReference type="InterPro" id="IPR032834">
    <property type="entry name" value="NatK-like_C"/>
</dbReference>
<organism evidence="2">
    <name type="scientific">bioreactor metagenome</name>
    <dbReference type="NCBI Taxonomy" id="1076179"/>
    <lineage>
        <taxon>unclassified sequences</taxon>
        <taxon>metagenomes</taxon>
        <taxon>ecological metagenomes</taxon>
    </lineage>
</organism>
<evidence type="ECO:0000313" key="2">
    <source>
        <dbReference type="EMBL" id="MPN22162.1"/>
    </source>
</evidence>
<proteinExistence type="predicted"/>